<sequence>GDSRDHITAHLHLTTQGCVHNSDLDILPWPANTPDLNPVEHIWEDLDHRVGMLTNAFRHLV</sequence>
<organism evidence="1 2">
    <name type="scientific">Electrophorus electricus</name>
    <name type="common">Electric eel</name>
    <name type="synonym">Gymnotus electricus</name>
    <dbReference type="NCBI Taxonomy" id="8005"/>
    <lineage>
        <taxon>Eukaryota</taxon>
        <taxon>Metazoa</taxon>
        <taxon>Chordata</taxon>
        <taxon>Craniata</taxon>
        <taxon>Vertebrata</taxon>
        <taxon>Euteleostomi</taxon>
        <taxon>Actinopterygii</taxon>
        <taxon>Neopterygii</taxon>
        <taxon>Teleostei</taxon>
        <taxon>Ostariophysi</taxon>
        <taxon>Gymnotiformes</taxon>
        <taxon>Gymnotoidei</taxon>
        <taxon>Gymnotidae</taxon>
        <taxon>Electrophorus</taxon>
    </lineage>
</organism>
<reference evidence="1" key="4">
    <citation type="submission" date="2025-08" db="UniProtKB">
        <authorList>
            <consortium name="Ensembl"/>
        </authorList>
    </citation>
    <scope>IDENTIFICATION</scope>
</reference>
<evidence type="ECO:0000313" key="1">
    <source>
        <dbReference type="Ensembl" id="ENSEEEP00000037813.2"/>
    </source>
</evidence>
<dbReference type="Proteomes" id="UP000314983">
    <property type="component" value="Chromosome 10"/>
</dbReference>
<dbReference type="Ensembl" id="ENSEEET00000038251.2">
    <property type="protein sequence ID" value="ENSEEEP00000037813.2"/>
    <property type="gene ID" value="ENSEEEG00000017971.2"/>
</dbReference>
<name>A0A4W4GMT5_ELEEL</name>
<reference evidence="2" key="2">
    <citation type="journal article" date="2017" name="Sci. Adv.">
        <title>A tail of two voltages: Proteomic comparison of the three electric organs of the electric eel.</title>
        <authorList>
            <person name="Traeger L.L."/>
            <person name="Sabat G."/>
            <person name="Barrett-Wilt G.A."/>
            <person name="Wells G.B."/>
            <person name="Sussman M.R."/>
        </authorList>
    </citation>
    <scope>NUCLEOTIDE SEQUENCE [LARGE SCALE GENOMIC DNA]</scope>
</reference>
<dbReference type="InterPro" id="IPR036397">
    <property type="entry name" value="RNaseH_sf"/>
</dbReference>
<evidence type="ECO:0000313" key="2">
    <source>
        <dbReference type="Proteomes" id="UP000314983"/>
    </source>
</evidence>
<reference evidence="1" key="5">
    <citation type="submission" date="2025-09" db="UniProtKB">
        <authorList>
            <consortium name="Ensembl"/>
        </authorList>
    </citation>
    <scope>IDENTIFICATION</scope>
</reference>
<evidence type="ECO:0008006" key="3">
    <source>
        <dbReference type="Google" id="ProtNLM"/>
    </source>
</evidence>
<protein>
    <recommendedName>
        <fullName evidence="3">Tc1-like transposase DDE domain-containing protein</fullName>
    </recommendedName>
</protein>
<reference evidence="2" key="1">
    <citation type="journal article" date="2014" name="Science">
        <title>Nonhuman genetics. Genomic basis for the convergent evolution of electric organs.</title>
        <authorList>
            <person name="Gallant J.R."/>
            <person name="Traeger L.L."/>
            <person name="Volkening J.D."/>
            <person name="Moffett H."/>
            <person name="Chen P.H."/>
            <person name="Novina C.D."/>
            <person name="Phillips G.N.Jr."/>
            <person name="Anand R."/>
            <person name="Wells G.B."/>
            <person name="Pinch M."/>
            <person name="Guth R."/>
            <person name="Unguez G.A."/>
            <person name="Albert J.S."/>
            <person name="Zakon H.H."/>
            <person name="Samanta M.P."/>
            <person name="Sussman M.R."/>
        </authorList>
    </citation>
    <scope>NUCLEOTIDE SEQUENCE [LARGE SCALE GENOMIC DNA]</scope>
</reference>
<keyword evidence="2" id="KW-1185">Reference proteome</keyword>
<reference evidence="1" key="3">
    <citation type="submission" date="2020-05" db="EMBL/GenBank/DDBJ databases">
        <title>Electrophorus electricus (electric eel) genome, fEleEle1, primary haplotype.</title>
        <authorList>
            <person name="Myers G."/>
            <person name="Meyer A."/>
            <person name="Fedrigo O."/>
            <person name="Formenti G."/>
            <person name="Rhie A."/>
            <person name="Tracey A."/>
            <person name="Sims Y."/>
            <person name="Jarvis E.D."/>
        </authorList>
    </citation>
    <scope>NUCLEOTIDE SEQUENCE [LARGE SCALE GENOMIC DNA]</scope>
</reference>
<dbReference type="Gene3D" id="3.30.420.10">
    <property type="entry name" value="Ribonuclease H-like superfamily/Ribonuclease H"/>
    <property type="match status" value="1"/>
</dbReference>
<dbReference type="AlphaFoldDB" id="A0A4W4GMT5"/>
<accession>A0A4W4GMT5</accession>
<proteinExistence type="predicted"/>
<dbReference type="GO" id="GO:0003676">
    <property type="term" value="F:nucleic acid binding"/>
    <property type="evidence" value="ECO:0007669"/>
    <property type="project" value="InterPro"/>
</dbReference>